<dbReference type="AlphaFoldDB" id="A0A8K0NUL2"/>
<comment type="similarity">
    <text evidence="2 6">Belongs to the group II decarboxylase family.</text>
</comment>
<dbReference type="FunFam" id="3.90.1150.10:FF:000018">
    <property type="entry name" value="Histidine decarboxylase"/>
    <property type="match status" value="1"/>
</dbReference>
<comment type="cofactor">
    <cofactor evidence="1 6">
        <name>pyridoxal 5'-phosphate</name>
        <dbReference type="ChEBI" id="CHEBI:597326"/>
    </cofactor>
</comment>
<evidence type="ECO:0000256" key="4">
    <source>
        <dbReference type="ARBA" id="ARBA00022898"/>
    </source>
</evidence>
<dbReference type="InterPro" id="IPR010977">
    <property type="entry name" value="Aromatic_deC"/>
</dbReference>
<dbReference type="FunFam" id="1.20.1340.10:FF:000001">
    <property type="entry name" value="Histidine decarboxylase"/>
    <property type="match status" value="1"/>
</dbReference>
<evidence type="ECO:0000256" key="5">
    <source>
        <dbReference type="ARBA" id="ARBA00023239"/>
    </source>
</evidence>
<dbReference type="GO" id="GO:0019752">
    <property type="term" value="P:carboxylic acid metabolic process"/>
    <property type="evidence" value="ECO:0007669"/>
    <property type="project" value="InterPro"/>
</dbReference>
<dbReference type="Gene3D" id="3.90.1150.10">
    <property type="entry name" value="Aspartate Aminotransferase, domain 1"/>
    <property type="match status" value="1"/>
</dbReference>
<accession>A0A8K0NUL2</accession>
<dbReference type="OrthoDB" id="639767at2759"/>
<reference evidence="7" key="2">
    <citation type="submission" date="2017-10" db="EMBL/GenBank/DDBJ databases">
        <title>Ladona fulva Genome sequencing and assembly.</title>
        <authorList>
            <person name="Murali S."/>
            <person name="Richards S."/>
            <person name="Bandaranaike D."/>
            <person name="Bellair M."/>
            <person name="Blankenburg K."/>
            <person name="Chao H."/>
            <person name="Dinh H."/>
            <person name="Doddapaneni H."/>
            <person name="Dugan-Rocha S."/>
            <person name="Elkadiri S."/>
            <person name="Gnanaolivu R."/>
            <person name="Hernandez B."/>
            <person name="Skinner E."/>
            <person name="Javaid M."/>
            <person name="Lee S."/>
            <person name="Li M."/>
            <person name="Ming W."/>
            <person name="Munidasa M."/>
            <person name="Muniz J."/>
            <person name="Nguyen L."/>
            <person name="Hughes D."/>
            <person name="Osuji N."/>
            <person name="Pu L.-L."/>
            <person name="Puazo M."/>
            <person name="Qu C."/>
            <person name="Quiroz J."/>
            <person name="Raj R."/>
            <person name="Weissenberger G."/>
            <person name="Xin Y."/>
            <person name="Zou X."/>
            <person name="Han Y."/>
            <person name="Worley K."/>
            <person name="Muzny D."/>
            <person name="Gibbs R."/>
        </authorList>
    </citation>
    <scope>NUCLEOTIDE SEQUENCE</scope>
    <source>
        <strain evidence="7">Sampled in the wild</strain>
    </source>
</reference>
<keyword evidence="5 6" id="KW-0456">Lyase</keyword>
<dbReference type="InterPro" id="IPR015422">
    <property type="entry name" value="PyrdxlP-dep_Trfase_small"/>
</dbReference>
<dbReference type="PROSITE" id="PS00392">
    <property type="entry name" value="DDC_GAD_HDC_YDC"/>
    <property type="match status" value="1"/>
</dbReference>
<comment type="caution">
    <text evidence="7">The sequence shown here is derived from an EMBL/GenBank/DDBJ whole genome shotgun (WGS) entry which is preliminary data.</text>
</comment>
<dbReference type="GO" id="GO:0030170">
    <property type="term" value="F:pyridoxal phosphate binding"/>
    <property type="evidence" value="ECO:0007669"/>
    <property type="project" value="InterPro"/>
</dbReference>
<proteinExistence type="inferred from homology"/>
<dbReference type="PRINTS" id="PR00800">
    <property type="entry name" value="YHDCRBOXLASE"/>
</dbReference>
<dbReference type="EMBL" id="KZ308127">
    <property type="protein sequence ID" value="KAG8222232.1"/>
    <property type="molecule type" value="Genomic_DNA"/>
</dbReference>
<dbReference type="Gene3D" id="3.40.640.10">
    <property type="entry name" value="Type I PLP-dependent aspartate aminotransferase-like (Major domain)"/>
    <property type="match status" value="2"/>
</dbReference>
<keyword evidence="3" id="KW-0210">Decarboxylase</keyword>
<evidence type="ECO:0000313" key="7">
    <source>
        <dbReference type="EMBL" id="KAG8222232.1"/>
    </source>
</evidence>
<dbReference type="InterPro" id="IPR015424">
    <property type="entry name" value="PyrdxlP-dep_Trfase"/>
</dbReference>
<evidence type="ECO:0000313" key="8">
    <source>
        <dbReference type="Proteomes" id="UP000792457"/>
    </source>
</evidence>
<dbReference type="PANTHER" id="PTHR11999:SF70">
    <property type="entry name" value="MIP05841P"/>
    <property type="match status" value="1"/>
</dbReference>
<dbReference type="Pfam" id="PF00282">
    <property type="entry name" value="Pyridoxal_deC"/>
    <property type="match status" value="2"/>
</dbReference>
<protein>
    <recommendedName>
        <fullName evidence="9">Tyrosine decarboxylase</fullName>
    </recommendedName>
</protein>
<reference evidence="7" key="1">
    <citation type="submission" date="2013-04" db="EMBL/GenBank/DDBJ databases">
        <authorList>
            <person name="Qu J."/>
            <person name="Murali S.C."/>
            <person name="Bandaranaike D."/>
            <person name="Bellair M."/>
            <person name="Blankenburg K."/>
            <person name="Chao H."/>
            <person name="Dinh H."/>
            <person name="Doddapaneni H."/>
            <person name="Downs B."/>
            <person name="Dugan-Rocha S."/>
            <person name="Elkadiri S."/>
            <person name="Gnanaolivu R.D."/>
            <person name="Hernandez B."/>
            <person name="Javaid M."/>
            <person name="Jayaseelan J.C."/>
            <person name="Lee S."/>
            <person name="Li M."/>
            <person name="Ming W."/>
            <person name="Munidasa M."/>
            <person name="Muniz J."/>
            <person name="Nguyen L."/>
            <person name="Ongeri F."/>
            <person name="Osuji N."/>
            <person name="Pu L.-L."/>
            <person name="Puazo M."/>
            <person name="Qu C."/>
            <person name="Quiroz J."/>
            <person name="Raj R."/>
            <person name="Weissenberger G."/>
            <person name="Xin Y."/>
            <person name="Zou X."/>
            <person name="Han Y."/>
            <person name="Richards S."/>
            <person name="Worley K."/>
            <person name="Muzny D."/>
            <person name="Gibbs R."/>
        </authorList>
    </citation>
    <scope>NUCLEOTIDE SEQUENCE</scope>
    <source>
        <strain evidence="7">Sampled in the wild</strain>
    </source>
</reference>
<evidence type="ECO:0000256" key="2">
    <source>
        <dbReference type="ARBA" id="ARBA00009533"/>
    </source>
</evidence>
<name>A0A8K0NUL2_LADFU</name>
<dbReference type="GO" id="GO:0016831">
    <property type="term" value="F:carboxy-lyase activity"/>
    <property type="evidence" value="ECO:0007669"/>
    <property type="project" value="UniProtKB-KW"/>
</dbReference>
<gene>
    <name evidence="7" type="ORF">J437_LFUL001430</name>
</gene>
<dbReference type="GO" id="GO:0006520">
    <property type="term" value="P:amino acid metabolic process"/>
    <property type="evidence" value="ECO:0007669"/>
    <property type="project" value="InterPro"/>
</dbReference>
<evidence type="ECO:0000256" key="3">
    <source>
        <dbReference type="ARBA" id="ARBA00022793"/>
    </source>
</evidence>
<dbReference type="InterPro" id="IPR021115">
    <property type="entry name" value="Pyridoxal-P_BS"/>
</dbReference>
<organism evidence="7 8">
    <name type="scientific">Ladona fulva</name>
    <name type="common">Scarce chaser dragonfly</name>
    <name type="synonym">Libellula fulva</name>
    <dbReference type="NCBI Taxonomy" id="123851"/>
    <lineage>
        <taxon>Eukaryota</taxon>
        <taxon>Metazoa</taxon>
        <taxon>Ecdysozoa</taxon>
        <taxon>Arthropoda</taxon>
        <taxon>Hexapoda</taxon>
        <taxon>Insecta</taxon>
        <taxon>Pterygota</taxon>
        <taxon>Palaeoptera</taxon>
        <taxon>Odonata</taxon>
        <taxon>Epiprocta</taxon>
        <taxon>Anisoptera</taxon>
        <taxon>Libelluloidea</taxon>
        <taxon>Libellulidae</taxon>
        <taxon>Ladona</taxon>
    </lineage>
</organism>
<dbReference type="GO" id="GO:0005737">
    <property type="term" value="C:cytoplasm"/>
    <property type="evidence" value="ECO:0007669"/>
    <property type="project" value="TreeGrafter"/>
</dbReference>
<dbReference type="InterPro" id="IPR015421">
    <property type="entry name" value="PyrdxlP-dep_Trfase_major"/>
</dbReference>
<sequence>MNTDEFRQAGKEMVDYICDYMETLAVKRRVTSAVKPGYLKNMIPEEAPERPEPWDNIMSDIEAKIMPGITHWQHPRFHAYFPSGNSYPSILGDLLSDGVGIIGFSWASSPVCQELETIVLDWLGKAIGLPDEFLSCTQGGKGGGVMQGSASECILVNMLAARAEAIKRLKKDEPKAEDGHLLARLVAYCSQEAHSCVEKAAKICMVKLRIIEPDEKSSLRGEQLRQYASSFNTNPNKWLLTNFDCSTMWVRDRFKFTEAMVVDPIYLQHNHDSQVIDYRHWGIPLSRRFRALKLWFVIRSYGLEGLREYIRNHCRLAKKFESYVRDDRRFEVCNDVKLGLVCFRLKRNNKINQELLVRINYSEKLFIIPSLIGKKYILRFCVVAERATEEDIKYAWDVITSIAAEVLEESERAEKANKLPEILGAAKVPPTAAGDKPLFQHISQQFSFTKSLSRDVYQRYISKKSLHDGVSPIVVVDEEEDQEN</sequence>
<evidence type="ECO:0000256" key="6">
    <source>
        <dbReference type="RuleBase" id="RU000382"/>
    </source>
</evidence>
<dbReference type="SUPFAM" id="SSF53383">
    <property type="entry name" value="PLP-dependent transferases"/>
    <property type="match status" value="1"/>
</dbReference>
<evidence type="ECO:0008006" key="9">
    <source>
        <dbReference type="Google" id="ProtNLM"/>
    </source>
</evidence>
<dbReference type="Proteomes" id="UP000792457">
    <property type="component" value="Unassembled WGS sequence"/>
</dbReference>
<dbReference type="PANTHER" id="PTHR11999">
    <property type="entry name" value="GROUP II PYRIDOXAL-5-PHOSPHATE DECARBOXYLASE"/>
    <property type="match status" value="1"/>
</dbReference>
<dbReference type="InterPro" id="IPR002129">
    <property type="entry name" value="PyrdxlP-dep_de-COase"/>
</dbReference>
<keyword evidence="4 6" id="KW-0663">Pyridoxal phosphate</keyword>
<dbReference type="Gene3D" id="1.20.1340.10">
    <property type="entry name" value="dopa decarboxylase, N-terminal domain"/>
    <property type="match status" value="1"/>
</dbReference>
<keyword evidence="8" id="KW-1185">Reference proteome</keyword>
<evidence type="ECO:0000256" key="1">
    <source>
        <dbReference type="ARBA" id="ARBA00001933"/>
    </source>
</evidence>